<dbReference type="Gene3D" id="3.20.20.140">
    <property type="entry name" value="Metal-dependent hydrolases"/>
    <property type="match status" value="1"/>
</dbReference>
<evidence type="ECO:0000259" key="1">
    <source>
        <dbReference type="Pfam" id="PF04909"/>
    </source>
</evidence>
<dbReference type="Pfam" id="PF04909">
    <property type="entry name" value="Amidohydro_2"/>
    <property type="match status" value="1"/>
</dbReference>
<dbReference type="PANTHER" id="PTHR42889">
    <property type="entry name" value="BLR3681 PROTEIN"/>
    <property type="match status" value="1"/>
</dbReference>
<feature type="domain" description="Amidohydrolase-related" evidence="1">
    <location>
        <begin position="66"/>
        <end position="324"/>
    </location>
</feature>
<dbReference type="Proteomes" id="UP000325811">
    <property type="component" value="Chromosome I"/>
</dbReference>
<dbReference type="GO" id="GO:0016787">
    <property type="term" value="F:hydrolase activity"/>
    <property type="evidence" value="ECO:0007669"/>
    <property type="project" value="UniProtKB-KW"/>
</dbReference>
<dbReference type="EMBL" id="LR699553">
    <property type="protein sequence ID" value="VVD28063.1"/>
    <property type="molecule type" value="Genomic_DNA"/>
</dbReference>
<dbReference type="AlphaFoldDB" id="A0A5Q4Z978"/>
<dbReference type="InterPro" id="IPR032466">
    <property type="entry name" value="Metal_Hydrolase"/>
</dbReference>
<dbReference type="PANTHER" id="PTHR42889:SF1">
    <property type="entry name" value="BLR3681 PROTEIN"/>
    <property type="match status" value="1"/>
</dbReference>
<proteinExistence type="predicted"/>
<dbReference type="InterPro" id="IPR006680">
    <property type="entry name" value="Amidohydro-rel"/>
</dbReference>
<protein>
    <submittedName>
        <fullName evidence="2">Putative TIM-barrel fold metal-dependent hydrolase</fullName>
    </submittedName>
</protein>
<gene>
    <name evidence="2" type="ORF">PDMSB3_1607</name>
</gene>
<name>A0A5Q4Z978_9BURK</name>
<sequence>MIDDIFVFDNVIHLYDMSTPNIRRDRADAAPARDRILAYVNKLRWPGVPRHDDPDFEWARRWEVDDMYDLVFNSSPTDMAMTQVVPMFDWFEDWYAPVLTQHAMAAAHPQRVMFCGGVDPMYRGLNDALDQIDFQVGTLGAKSLKFYNGHAKIADCWRCDDERIAYPLFERARNTGIRVLQFHKGNPYGLQNMEYLSPIDLQGPARDFPDMNFVVHHLALPYFEEMLSIAARFPNVYLSLAGYMTFYRIAPRRVQDHLGRLLQMVGSDKILWGSEAALAGGPAPYLNAFMEIEIPEDLRVGYGYPQITRDDRRKILGENFARLMGVNIEEKKRELAALPATNPHAAAGAVKA</sequence>
<keyword evidence="3" id="KW-1185">Reference proteome</keyword>
<keyword evidence="2" id="KW-0378">Hydrolase</keyword>
<evidence type="ECO:0000313" key="3">
    <source>
        <dbReference type="Proteomes" id="UP000325811"/>
    </source>
</evidence>
<reference evidence="2 3" key="1">
    <citation type="submission" date="2019-08" db="EMBL/GenBank/DDBJ databases">
        <authorList>
            <person name="Herpell B J."/>
        </authorList>
    </citation>
    <scope>NUCLEOTIDE SEQUENCE [LARGE SCALE GENOMIC DNA]</scope>
    <source>
        <strain evidence="3">Msb3</strain>
    </source>
</reference>
<accession>A0A5Q4Z978</accession>
<evidence type="ECO:0000313" key="2">
    <source>
        <dbReference type="EMBL" id="VVD28063.1"/>
    </source>
</evidence>
<organism evidence="2 3">
    <name type="scientific">Paraburkholderia dioscoreae</name>
    <dbReference type="NCBI Taxonomy" id="2604047"/>
    <lineage>
        <taxon>Bacteria</taxon>
        <taxon>Pseudomonadati</taxon>
        <taxon>Pseudomonadota</taxon>
        <taxon>Betaproteobacteria</taxon>
        <taxon>Burkholderiales</taxon>
        <taxon>Burkholderiaceae</taxon>
        <taxon>Paraburkholderia</taxon>
    </lineage>
</organism>
<dbReference type="KEGG" id="pdio:PDMSB3_1607"/>
<dbReference type="SUPFAM" id="SSF51556">
    <property type="entry name" value="Metallo-dependent hydrolases"/>
    <property type="match status" value="1"/>
</dbReference>
<dbReference type="RefSeq" id="WP_007182358.1">
    <property type="nucleotide sequence ID" value="NZ_LR699553.1"/>
</dbReference>